<dbReference type="AlphaFoldDB" id="A0NQB1"/>
<proteinExistence type="predicted"/>
<reference evidence="1 2" key="1">
    <citation type="submission" date="2006-05" db="EMBL/GenBank/DDBJ databases">
        <authorList>
            <person name="King G."/>
            <person name="Ferriera S."/>
            <person name="Johnson J."/>
            <person name="Kravitz S."/>
            <person name="Beeson K."/>
            <person name="Sutton G."/>
            <person name="Rogers Y.-H."/>
            <person name="Friedman R."/>
            <person name="Frazier M."/>
            <person name="Venter J.C."/>
        </authorList>
    </citation>
    <scope>NUCLEOTIDE SEQUENCE [LARGE SCALE GENOMIC DNA]</scope>
    <source>
        <strain evidence="2">ATCC 25650 / DSM 13394 / JCM 20685 / NBRC 16684 / NCIMB 2208 / IAM 12614 / B1</strain>
    </source>
</reference>
<evidence type="ECO:0000313" key="1">
    <source>
        <dbReference type="EMBL" id="EAV44969.1"/>
    </source>
</evidence>
<name>A0NQB1_ROSAI</name>
<dbReference type="EMBL" id="AAUW01000004">
    <property type="protein sequence ID" value="EAV44969.1"/>
    <property type="molecule type" value="Genomic_DNA"/>
</dbReference>
<evidence type="ECO:0000313" key="2">
    <source>
        <dbReference type="Proteomes" id="UP000004848"/>
    </source>
</evidence>
<sequence length="49" mass="5627">MPVRAARDSAVRPAEGLVCFYERDIKRIAENNARSFPLPAVLRQRRICL</sequence>
<protein>
    <submittedName>
        <fullName evidence="1">Uncharacterized protein</fullName>
    </submittedName>
</protein>
<organism evidence="1 2">
    <name type="scientific">Roseibium aggregatum (strain ATCC 25650 / DSM 13394 / JCM 20685 / NBRC 16684 / NCIMB 2208 / IAM 12614 / B1)</name>
    <name type="common">Stappia aggregata</name>
    <dbReference type="NCBI Taxonomy" id="384765"/>
    <lineage>
        <taxon>Bacteria</taxon>
        <taxon>Pseudomonadati</taxon>
        <taxon>Pseudomonadota</taxon>
        <taxon>Alphaproteobacteria</taxon>
        <taxon>Hyphomicrobiales</taxon>
        <taxon>Stappiaceae</taxon>
        <taxon>Roseibium</taxon>
    </lineage>
</organism>
<gene>
    <name evidence="1" type="ORF">SIAM614_13178</name>
</gene>
<comment type="caution">
    <text evidence="1">The sequence shown here is derived from an EMBL/GenBank/DDBJ whole genome shotgun (WGS) entry which is preliminary data.</text>
</comment>
<dbReference type="Proteomes" id="UP000004848">
    <property type="component" value="Unassembled WGS sequence"/>
</dbReference>
<accession>A0NQB1</accession>